<name>A0A7W9INV2_9ACTN</name>
<sequence>MGRPPAAPRVVVALLLVAGAWIRPVCRTSGCRWRGHAHRSRPVAEAERQHHIAWHALQPPPLGDVPKETR</sequence>
<dbReference type="EMBL" id="JACHMP010000002">
    <property type="protein sequence ID" value="MBB5823805.1"/>
    <property type="molecule type" value="Genomic_DNA"/>
</dbReference>
<protein>
    <submittedName>
        <fullName evidence="1">Uncharacterized protein</fullName>
    </submittedName>
</protein>
<accession>A0A7W9INV2</accession>
<gene>
    <name evidence="1" type="ORF">F4562_006954</name>
</gene>
<dbReference type="Proteomes" id="UP000540685">
    <property type="component" value="Unassembled WGS sequence"/>
</dbReference>
<keyword evidence="2" id="KW-1185">Reference proteome</keyword>
<reference evidence="1 2" key="1">
    <citation type="submission" date="2020-08" db="EMBL/GenBank/DDBJ databases">
        <title>Sequencing the genomes of 1000 actinobacteria strains.</title>
        <authorList>
            <person name="Klenk H.-P."/>
        </authorList>
    </citation>
    <scope>NUCLEOTIDE SEQUENCE [LARGE SCALE GENOMIC DNA]</scope>
    <source>
        <strain evidence="1 2">DSM 46887</strain>
    </source>
</reference>
<organism evidence="1 2">
    <name type="scientific">Streptosporangium becharense</name>
    <dbReference type="NCBI Taxonomy" id="1816182"/>
    <lineage>
        <taxon>Bacteria</taxon>
        <taxon>Bacillati</taxon>
        <taxon>Actinomycetota</taxon>
        <taxon>Actinomycetes</taxon>
        <taxon>Streptosporangiales</taxon>
        <taxon>Streptosporangiaceae</taxon>
        <taxon>Streptosporangium</taxon>
    </lineage>
</organism>
<dbReference type="AlphaFoldDB" id="A0A7W9INV2"/>
<evidence type="ECO:0000313" key="2">
    <source>
        <dbReference type="Proteomes" id="UP000540685"/>
    </source>
</evidence>
<evidence type="ECO:0000313" key="1">
    <source>
        <dbReference type="EMBL" id="MBB5823805.1"/>
    </source>
</evidence>
<proteinExistence type="predicted"/>
<comment type="caution">
    <text evidence="1">The sequence shown here is derived from an EMBL/GenBank/DDBJ whole genome shotgun (WGS) entry which is preliminary data.</text>
</comment>